<dbReference type="InterPro" id="IPR036812">
    <property type="entry name" value="NAD(P)_OxRdtase_dom_sf"/>
</dbReference>
<evidence type="ECO:0000313" key="3">
    <source>
        <dbReference type="EMBL" id="AJW30897.1"/>
    </source>
</evidence>
<protein>
    <submittedName>
        <fullName evidence="3">Aldo/keto reductase family</fullName>
    </submittedName>
</protein>
<reference evidence="3" key="1">
    <citation type="submission" date="2014-06" db="EMBL/GenBank/DDBJ databases">
        <authorList>
            <person name="Berube P.M."/>
        </authorList>
    </citation>
    <scope>NUCLEOTIDE SEQUENCE</scope>
    <source>
        <strain evidence="3">P0903-H212</strain>
    </source>
</reference>
<keyword evidence="1" id="KW-0560">Oxidoreductase</keyword>
<gene>
    <name evidence="3" type="ORF">FA03_0065</name>
</gene>
<proteinExistence type="predicted"/>
<evidence type="ECO:0000256" key="1">
    <source>
        <dbReference type="ARBA" id="ARBA00023002"/>
    </source>
</evidence>
<dbReference type="InterPro" id="IPR023210">
    <property type="entry name" value="NADP_OxRdtase_dom"/>
</dbReference>
<evidence type="ECO:0000259" key="2">
    <source>
        <dbReference type="Pfam" id="PF00248"/>
    </source>
</evidence>
<dbReference type="Gene3D" id="3.20.20.100">
    <property type="entry name" value="NADP-dependent oxidoreductase domain"/>
    <property type="match status" value="1"/>
</dbReference>
<dbReference type="AlphaFoldDB" id="A0A0D5A2Z4"/>
<organism evidence="3">
    <name type="scientific">Prochlorococcus marinus str. P0903-H212</name>
    <dbReference type="NCBI Taxonomy" id="1622208"/>
    <lineage>
        <taxon>Bacteria</taxon>
        <taxon>Bacillati</taxon>
        <taxon>Cyanobacteriota</taxon>
        <taxon>Cyanophyceae</taxon>
        <taxon>Synechococcales</taxon>
        <taxon>Prochlorococcaceae</taxon>
        <taxon>Prochlorococcus</taxon>
    </lineage>
</organism>
<dbReference type="SUPFAM" id="SSF51430">
    <property type="entry name" value="NAD(P)-linked oxidoreductase"/>
    <property type="match status" value="1"/>
</dbReference>
<dbReference type="EMBL" id="KJ947871">
    <property type="protein sequence ID" value="AJW30897.1"/>
    <property type="molecule type" value="Genomic_DNA"/>
</dbReference>
<dbReference type="PANTHER" id="PTHR43625:SF5">
    <property type="entry name" value="PYRIDOXAL REDUCTASE, CHLOROPLASTIC"/>
    <property type="match status" value="1"/>
</dbReference>
<dbReference type="InterPro" id="IPR050791">
    <property type="entry name" value="Aldo-Keto_reductase"/>
</dbReference>
<dbReference type="PANTHER" id="PTHR43625">
    <property type="entry name" value="AFLATOXIN B1 ALDEHYDE REDUCTASE"/>
    <property type="match status" value="1"/>
</dbReference>
<dbReference type="Pfam" id="PF00248">
    <property type="entry name" value="Aldo_ket_red"/>
    <property type="match status" value="1"/>
</dbReference>
<sequence>MAKKKIGIGFGTWAWGNKLVWGYKAETDDILLKKTFFDAIDGGLDLVDSADSYGTGTLFGQSEKLIGNFLEELPQRKLKKITIATKLAPFPWRIGRNGLNKAFQESNERLKGKMTRVQLHWSTYRYAPWQEEQLINGLGDLYEEGLIKEIGLSNTGPKRLNFLFQKLKKRGIKINSIQMQLSLLTKPSLEDEKIKNICDENEIEYLAYSPLGLGILTVPPNRFPKPKTFLRQQLFRRILPKTVELRTLITNIGKKYSASQAQVALNWVRSNGAKPIVGIRNSFQAKEAISALNWSLTQSEKESLDFYRNKCLANMPQNPFTSP</sequence>
<feature type="domain" description="NADP-dependent oxidoreductase" evidence="2">
    <location>
        <begin position="8"/>
        <end position="305"/>
    </location>
</feature>
<dbReference type="GO" id="GO:0005737">
    <property type="term" value="C:cytoplasm"/>
    <property type="evidence" value="ECO:0007669"/>
    <property type="project" value="TreeGrafter"/>
</dbReference>
<accession>A0A0D5A2Z4</accession>
<name>A0A0D5A2Z4_PROMR</name>
<dbReference type="GO" id="GO:0016491">
    <property type="term" value="F:oxidoreductase activity"/>
    <property type="evidence" value="ECO:0007669"/>
    <property type="project" value="UniProtKB-KW"/>
</dbReference>